<organism evidence="2 3">
    <name type="scientific">Corallococcus terminator</name>
    <dbReference type="NCBI Taxonomy" id="2316733"/>
    <lineage>
        <taxon>Bacteria</taxon>
        <taxon>Pseudomonadati</taxon>
        <taxon>Myxococcota</taxon>
        <taxon>Myxococcia</taxon>
        <taxon>Myxococcales</taxon>
        <taxon>Cystobacterineae</taxon>
        <taxon>Myxococcaceae</taxon>
        <taxon>Corallococcus</taxon>
    </lineage>
</organism>
<feature type="signal peptide" evidence="1">
    <location>
        <begin position="1"/>
        <end position="21"/>
    </location>
</feature>
<dbReference type="RefSeq" id="WP_120540042.1">
    <property type="nucleotide sequence ID" value="NZ_RAVZ01000037.1"/>
</dbReference>
<dbReference type="EMBL" id="RAVZ01000037">
    <property type="protein sequence ID" value="RKG91881.1"/>
    <property type="molecule type" value="Genomic_DNA"/>
</dbReference>
<keyword evidence="3" id="KW-1185">Reference proteome</keyword>
<evidence type="ECO:0000313" key="3">
    <source>
        <dbReference type="Proteomes" id="UP000268094"/>
    </source>
</evidence>
<proteinExistence type="predicted"/>
<protein>
    <submittedName>
        <fullName evidence="2">Uncharacterized protein</fullName>
    </submittedName>
</protein>
<sequence length="399" mass="43299">MTATSAKQAMVATPAMSAALAQPMVATREVLPNLLAPLTDPKMNECFDKAFNEVYQGTKLPSGKERTEMLAFATKLREKQPDITAADLREALVGELRKRRDGGGVVTPAKIQKYVEEAVSWTATCYEGGARSATPSEMAEWTAFANQQMKDNPETTPDQLSAAIMDAVRNKATGMSAGASGKVNVDKFIQDAVSWSSNVYQGGSRSATSAELQKWRAFADKTMADNPDMTSAQLQAAIQDAVRDEVTGVSSGSGGANLDKIINDAVSWAAKVYQGGERGATPAELTKWKEFANKKLADNPGMTPSQLSSAIQDAVRDDMRGVGGPAESAPLERFVKDAFKWVFELYMNQPTDKPREPTAREIRDWSNYAKEQLKKNPDLTAEDLQSVIQDGLRRALGNM</sequence>
<dbReference type="AlphaFoldDB" id="A0A3A8JMZ3"/>
<gene>
    <name evidence="2" type="ORF">D7V88_08165</name>
</gene>
<feature type="chain" id="PRO_5017459976" evidence="1">
    <location>
        <begin position="22"/>
        <end position="399"/>
    </location>
</feature>
<comment type="caution">
    <text evidence="2">The sequence shown here is derived from an EMBL/GenBank/DDBJ whole genome shotgun (WGS) entry which is preliminary data.</text>
</comment>
<evidence type="ECO:0000256" key="1">
    <source>
        <dbReference type="SAM" id="SignalP"/>
    </source>
</evidence>
<reference evidence="3" key="1">
    <citation type="submission" date="2018-09" db="EMBL/GenBank/DDBJ databases">
        <authorList>
            <person name="Livingstone P.G."/>
            <person name="Whitworth D.E."/>
        </authorList>
    </citation>
    <scope>NUCLEOTIDE SEQUENCE [LARGE SCALE GENOMIC DNA]</scope>
    <source>
        <strain evidence="3">CA054A</strain>
    </source>
</reference>
<accession>A0A3A8JMZ3</accession>
<name>A0A3A8JMZ3_9BACT</name>
<dbReference type="Proteomes" id="UP000268094">
    <property type="component" value="Unassembled WGS sequence"/>
</dbReference>
<evidence type="ECO:0000313" key="2">
    <source>
        <dbReference type="EMBL" id="RKG91881.1"/>
    </source>
</evidence>
<dbReference type="OrthoDB" id="5525097at2"/>
<keyword evidence="1" id="KW-0732">Signal</keyword>